<gene>
    <name evidence="1" type="ORF">Lp19_3458</name>
</gene>
<sequence>MSDEMKELRRRLVNDGISSQKEGDMKVADGIKIALFELERLDKPYFGTDYSQGDGDDD</sequence>
<dbReference type="EMBL" id="LUXM01000040">
    <property type="protein sequence ID" value="KZU92172.1"/>
    <property type="molecule type" value="Genomic_DNA"/>
</dbReference>
<protein>
    <submittedName>
        <fullName evidence="1">Uncharacterized protein</fullName>
    </submittedName>
</protein>
<dbReference type="PATRIC" id="fig|1590.152.peg.968"/>
<evidence type="ECO:0000313" key="2">
    <source>
        <dbReference type="Proteomes" id="UP000076882"/>
    </source>
</evidence>
<proteinExistence type="predicted"/>
<comment type="caution">
    <text evidence="1">The sequence shown here is derived from an EMBL/GenBank/DDBJ whole genome shotgun (WGS) entry which is preliminary data.</text>
</comment>
<evidence type="ECO:0000313" key="1">
    <source>
        <dbReference type="EMBL" id="KZU92172.1"/>
    </source>
</evidence>
<organism evidence="1 2">
    <name type="scientific">Lactiplantibacillus plantarum</name>
    <name type="common">Lactobacillus plantarum</name>
    <dbReference type="NCBI Taxonomy" id="1590"/>
    <lineage>
        <taxon>Bacteria</taxon>
        <taxon>Bacillati</taxon>
        <taxon>Bacillota</taxon>
        <taxon>Bacilli</taxon>
        <taxon>Lactobacillales</taxon>
        <taxon>Lactobacillaceae</taxon>
        <taxon>Lactiplantibacillus</taxon>
    </lineage>
</organism>
<accession>A0A162GFX6</accession>
<dbReference type="AlphaFoldDB" id="A0A162GFX6"/>
<reference evidence="1 2" key="1">
    <citation type="submission" date="2016-03" db="EMBL/GenBank/DDBJ databases">
        <title>Comparative genomics of 54 Lactobacillus plantarum strains reveals genomic uncoupling from niche constraints.</title>
        <authorList>
            <person name="Martino M.E."/>
        </authorList>
    </citation>
    <scope>NUCLEOTIDE SEQUENCE [LARGE SCALE GENOMIC DNA]</scope>
    <source>
        <strain evidence="1 2">19.1</strain>
    </source>
</reference>
<dbReference type="RefSeq" id="WP_187329003.1">
    <property type="nucleotide sequence ID" value="NZ_CP009236.1"/>
</dbReference>
<dbReference type="Proteomes" id="UP000076882">
    <property type="component" value="Unassembled WGS sequence"/>
</dbReference>
<name>A0A162GFX6_LACPN</name>